<feature type="active site" description="Nucleophile" evidence="7">
    <location>
        <position position="308"/>
    </location>
</feature>
<feature type="domain" description="Beta-galactosidase trimerisation" evidence="10">
    <location>
        <begin position="401"/>
        <end position="602"/>
    </location>
</feature>
<dbReference type="GO" id="GO:0004565">
    <property type="term" value="F:beta-galactosidase activity"/>
    <property type="evidence" value="ECO:0007669"/>
    <property type="project" value="UniProtKB-EC"/>
</dbReference>
<protein>
    <recommendedName>
        <fullName evidence="3 6">Beta-galactosidase</fullName>
        <shortName evidence="6">Beta-gal</shortName>
        <ecNumber evidence="3 6">3.2.1.23</ecNumber>
    </recommendedName>
</protein>
<evidence type="ECO:0000256" key="3">
    <source>
        <dbReference type="ARBA" id="ARBA00012756"/>
    </source>
</evidence>
<dbReference type="STRING" id="471853.Bcav_1316"/>
<dbReference type="Pfam" id="PF08532">
    <property type="entry name" value="Glyco_hydro_42M"/>
    <property type="match status" value="1"/>
</dbReference>
<feature type="binding site" evidence="8">
    <location>
        <position position="153"/>
    </location>
    <ligand>
        <name>substrate</name>
    </ligand>
</feature>
<keyword evidence="5 6" id="KW-0326">Glycosidase</keyword>
<sequence length="678" mass="73219">MPTSHPGIPTHGLAFGGDYNPEQWPREVWQEDMALMRRAGVTTVTIGVFSWALLEPREGEFDASWLDDVTQMLEGAGIDFFLATPTASPPPWFGVAYPDALPVRPDGVRLTHGSRDTYAISAPAYRAAARRVARFLAQRYGGHPGLRGWHVHNEYGTVDVGPHAAVAFRGWLREKFGTLEALNAAWSTAFWSQHYSDWAEITPPRATQYLPNPAHVVDFKRFCSDEMLAAHAEQKAEIRAAGSTAPVTTNFMLPSWNHLDQWQWTDQLDLVSVDHYLEGTGPDGEAHVAYGSDLVRSWAGGGPWLLMESSAGGIRDGARYAVKEPDRMIRNSLGYVARGSAGCLFFQWRASLGGAETWHSGLVPHAGADSRAFEAAVRLGDALQRIAEVGEPPESGPIVEADVAIVWDANGWWSLETPHLPHDDLSYAAEVRAAHRSLWRAGVAVDFVRPGGDVSRYRVLLVPSLFAMDDACVEWLTAYASSGGHLVVSHFSGIADEHQRVVPGGYPGRLRDLLGVRVQELRPLAAGERVPLSDGSEVEMWTERVHLAGSDAVATYADGALAGLPAVTRRAVGSGAATYVSARPTQESRDAFLSRLCAEHGVSATVPSAVGTGVEAVRRRGRNGTYLFLLHHGDEAVRVVGPGVDLLTGIPAADGLDLAPGGVAVLRTAGDDWLVQPA</sequence>
<dbReference type="Proteomes" id="UP000007962">
    <property type="component" value="Chromosome"/>
</dbReference>
<reference evidence="12 13" key="1">
    <citation type="journal article" date="2009" name="Stand. Genomic Sci.">
        <title>Complete genome sequence of Beutenbergia cavernae type strain (HKI 0122).</title>
        <authorList>
            <person name="Land M."/>
            <person name="Pukall R."/>
            <person name="Abt B."/>
            <person name="Goker M."/>
            <person name="Rohde M."/>
            <person name="Glavina Del Rio T."/>
            <person name="Tice H."/>
            <person name="Copeland A."/>
            <person name="Cheng J.F."/>
            <person name="Lucas S."/>
            <person name="Chen F."/>
            <person name="Nolan M."/>
            <person name="Bruce D."/>
            <person name="Goodwin L."/>
            <person name="Pitluck S."/>
            <person name="Ivanova N."/>
            <person name="Mavromatis K."/>
            <person name="Ovchinnikova G."/>
            <person name="Pati A."/>
            <person name="Chen A."/>
            <person name="Palaniappan K."/>
            <person name="Hauser L."/>
            <person name="Chang Y.J."/>
            <person name="Jefferies C.C."/>
            <person name="Saunders E."/>
            <person name="Brettin T."/>
            <person name="Detter J.C."/>
            <person name="Han C."/>
            <person name="Chain P."/>
            <person name="Bristow J."/>
            <person name="Eisen J.A."/>
            <person name="Markowitz V."/>
            <person name="Hugenholtz P."/>
            <person name="Kyrpides N.C."/>
            <person name="Klenk H.P."/>
            <person name="Lapidus A."/>
        </authorList>
    </citation>
    <scope>NUCLEOTIDE SEQUENCE [LARGE SCALE GENOMIC DNA]</scope>
    <source>
        <strain evidence="13">ATCC BAA-8 / DSM 12333 / NBRC 16432</strain>
    </source>
</reference>
<dbReference type="Gene3D" id="3.40.50.880">
    <property type="match status" value="1"/>
</dbReference>
<dbReference type="KEGG" id="bcv:Bcav_1316"/>
<dbReference type="PIRSF" id="PIRSF001084">
    <property type="entry name" value="B-galactosidase"/>
    <property type="match status" value="1"/>
</dbReference>
<name>C5C1V7_BEUC1</name>
<proteinExistence type="inferred from homology"/>
<dbReference type="GO" id="GO:0006012">
    <property type="term" value="P:galactose metabolic process"/>
    <property type="evidence" value="ECO:0007669"/>
    <property type="project" value="InterPro"/>
</dbReference>
<dbReference type="SUPFAM" id="SSF51445">
    <property type="entry name" value="(Trans)glycosidases"/>
    <property type="match status" value="1"/>
</dbReference>
<dbReference type="CDD" id="cd03143">
    <property type="entry name" value="A4_beta-galactosidase_middle_domain"/>
    <property type="match status" value="1"/>
</dbReference>
<dbReference type="InterPro" id="IPR017853">
    <property type="entry name" value="GH"/>
</dbReference>
<dbReference type="Gene3D" id="2.60.40.1180">
    <property type="entry name" value="Golgi alpha-mannosidase II"/>
    <property type="match status" value="1"/>
</dbReference>
<dbReference type="EC" id="3.2.1.23" evidence="3 6"/>
<dbReference type="AlphaFoldDB" id="C5C1V7"/>
<evidence type="ECO:0000256" key="5">
    <source>
        <dbReference type="ARBA" id="ARBA00023295"/>
    </source>
</evidence>
<evidence type="ECO:0000259" key="11">
    <source>
        <dbReference type="Pfam" id="PF08533"/>
    </source>
</evidence>
<dbReference type="Gene3D" id="3.20.20.80">
    <property type="entry name" value="Glycosidases"/>
    <property type="match status" value="1"/>
</dbReference>
<gene>
    <name evidence="12" type="ordered locus">Bcav_1316</name>
</gene>
<keyword evidence="4 6" id="KW-0378">Hydrolase</keyword>
<evidence type="ECO:0000256" key="2">
    <source>
        <dbReference type="ARBA" id="ARBA00005940"/>
    </source>
</evidence>
<comment type="similarity">
    <text evidence="2 6">Belongs to the glycosyl hydrolase 42 family.</text>
</comment>
<dbReference type="PANTHER" id="PTHR36447">
    <property type="entry name" value="BETA-GALACTOSIDASE GANA"/>
    <property type="match status" value="1"/>
</dbReference>
<dbReference type="CAZy" id="GH42">
    <property type="family name" value="Glycoside Hydrolase Family 42"/>
</dbReference>
<keyword evidence="13" id="KW-1185">Reference proteome</keyword>
<dbReference type="InterPro" id="IPR013739">
    <property type="entry name" value="Beta_galactosidase_C"/>
</dbReference>
<comment type="catalytic activity">
    <reaction evidence="1 6">
        <text>Hydrolysis of terminal non-reducing beta-D-galactose residues in beta-D-galactosides.</text>
        <dbReference type="EC" id="3.2.1.23"/>
    </reaction>
</comment>
<feature type="binding site" evidence="8">
    <location>
        <position position="115"/>
    </location>
    <ligand>
        <name>substrate</name>
    </ligand>
</feature>
<dbReference type="OrthoDB" id="9800974at2"/>
<dbReference type="InterPro" id="IPR029062">
    <property type="entry name" value="Class_I_gatase-like"/>
</dbReference>
<organism evidence="12 13">
    <name type="scientific">Beutenbergia cavernae (strain ATCC BAA-8 / DSM 12333 / CCUG 43141 / JCM 11478 / NBRC 16432 / NCIMB 13614 / HKI 0122)</name>
    <dbReference type="NCBI Taxonomy" id="471853"/>
    <lineage>
        <taxon>Bacteria</taxon>
        <taxon>Bacillati</taxon>
        <taxon>Actinomycetota</taxon>
        <taxon>Actinomycetes</taxon>
        <taxon>Micrococcales</taxon>
        <taxon>Beutenbergiaceae</taxon>
        <taxon>Beutenbergia</taxon>
    </lineage>
</organism>
<dbReference type="InterPro" id="IPR013780">
    <property type="entry name" value="Glyco_hydro_b"/>
</dbReference>
<evidence type="ECO:0000256" key="1">
    <source>
        <dbReference type="ARBA" id="ARBA00001412"/>
    </source>
</evidence>
<dbReference type="HOGENOM" id="CLU_012430_1_1_11"/>
<evidence type="ECO:0000259" key="10">
    <source>
        <dbReference type="Pfam" id="PF08532"/>
    </source>
</evidence>
<feature type="active site" description="Proton donor" evidence="7">
    <location>
        <position position="154"/>
    </location>
</feature>
<evidence type="ECO:0000256" key="4">
    <source>
        <dbReference type="ARBA" id="ARBA00022801"/>
    </source>
</evidence>
<dbReference type="RefSeq" id="WP_015881815.1">
    <property type="nucleotide sequence ID" value="NC_012669.1"/>
</dbReference>
<accession>C5C1V7</accession>
<dbReference type="SUPFAM" id="SSF52317">
    <property type="entry name" value="Class I glutamine amidotransferase-like"/>
    <property type="match status" value="1"/>
</dbReference>
<dbReference type="InterPro" id="IPR013529">
    <property type="entry name" value="Glyco_hydro_42_N"/>
</dbReference>
<dbReference type="InterPro" id="IPR003476">
    <property type="entry name" value="Glyco_hydro_42"/>
</dbReference>
<dbReference type="GO" id="GO:0009341">
    <property type="term" value="C:beta-galactosidase complex"/>
    <property type="evidence" value="ECO:0007669"/>
    <property type="project" value="InterPro"/>
</dbReference>
<dbReference type="PANTHER" id="PTHR36447:SF1">
    <property type="entry name" value="BETA-GALACTOSIDASE GANA"/>
    <property type="match status" value="1"/>
</dbReference>
<dbReference type="InterPro" id="IPR013738">
    <property type="entry name" value="Beta_galactosidase_Trimer"/>
</dbReference>
<evidence type="ECO:0000313" key="13">
    <source>
        <dbReference type="Proteomes" id="UP000007962"/>
    </source>
</evidence>
<dbReference type="Pfam" id="PF02449">
    <property type="entry name" value="Glyco_hydro_42"/>
    <property type="match status" value="1"/>
</dbReference>
<dbReference type="Pfam" id="PF08533">
    <property type="entry name" value="Glyco_hydro_42C"/>
    <property type="match status" value="1"/>
</dbReference>
<feature type="domain" description="Glycoside hydrolase family 42 N-terminal" evidence="9">
    <location>
        <begin position="18"/>
        <end position="385"/>
    </location>
</feature>
<feature type="domain" description="Beta-galactosidase C-terminal" evidence="11">
    <location>
        <begin position="613"/>
        <end position="667"/>
    </location>
</feature>
<evidence type="ECO:0000256" key="8">
    <source>
        <dbReference type="PIRSR" id="PIRSR001084-2"/>
    </source>
</evidence>
<evidence type="ECO:0000259" key="9">
    <source>
        <dbReference type="Pfam" id="PF02449"/>
    </source>
</evidence>
<evidence type="ECO:0000256" key="7">
    <source>
        <dbReference type="PIRSR" id="PIRSR001084-1"/>
    </source>
</evidence>
<dbReference type="EMBL" id="CP001618">
    <property type="protein sequence ID" value="ACQ79575.1"/>
    <property type="molecule type" value="Genomic_DNA"/>
</dbReference>
<evidence type="ECO:0000313" key="12">
    <source>
        <dbReference type="EMBL" id="ACQ79575.1"/>
    </source>
</evidence>
<dbReference type="eggNOG" id="COG1874">
    <property type="taxonomic scope" value="Bacteria"/>
</dbReference>
<evidence type="ECO:0000256" key="6">
    <source>
        <dbReference type="PIRNR" id="PIRNR001084"/>
    </source>
</evidence>